<comment type="caution">
    <text evidence="2">The sequence shown here is derived from an EMBL/GenBank/DDBJ whole genome shotgun (WGS) entry which is preliminary data.</text>
</comment>
<evidence type="ECO:0000313" key="2">
    <source>
        <dbReference type="EMBL" id="CAG2225855.1"/>
    </source>
</evidence>
<keyword evidence="3" id="KW-1185">Reference proteome</keyword>
<dbReference type="OrthoDB" id="10397133at2759"/>
<dbReference type="AlphaFoldDB" id="A0A8S3T223"/>
<accession>A0A8S3T223</accession>
<proteinExistence type="predicted"/>
<feature type="coiled-coil region" evidence="1">
    <location>
        <begin position="178"/>
        <end position="205"/>
    </location>
</feature>
<sequence length="295" mass="34055">MDQNHKETSDLRHDVDTKLALLTSQMQQMFISFQNKTKHDTVQNAANGTQELERKYQELWVNFTHLQNKLDEIQMNFTKEMAQCKNKIMGHEKELTDLRTLKNIQPLRDATIVKNQLQSVNTELHALSVSDHARREDFRALYNLTVNGQKYTQEQLREQNVSISQRFHHFGNRENASLDMLNRKIEVLIEKKNNMTQEKQRSQDRMLEDLKRNVNLTLTNLQLQISNNGDKVAMTACNIDGGVYSADTNIATIVVYRNNNTLAKVYITYDSDDDTSAGTGTAVVSVELQIEILYM</sequence>
<name>A0A8S3T223_MYTED</name>
<keyword evidence="1" id="KW-0175">Coiled coil</keyword>
<evidence type="ECO:0000313" key="3">
    <source>
        <dbReference type="Proteomes" id="UP000683360"/>
    </source>
</evidence>
<dbReference type="EMBL" id="CAJPWZ010001862">
    <property type="protein sequence ID" value="CAG2225855.1"/>
    <property type="molecule type" value="Genomic_DNA"/>
</dbReference>
<protein>
    <submittedName>
        <fullName evidence="2">Uncharacterized protein</fullName>
    </submittedName>
</protein>
<gene>
    <name evidence="2" type="ORF">MEDL_38984</name>
</gene>
<reference evidence="2" key="1">
    <citation type="submission" date="2021-03" db="EMBL/GenBank/DDBJ databases">
        <authorList>
            <person name="Bekaert M."/>
        </authorList>
    </citation>
    <scope>NUCLEOTIDE SEQUENCE</scope>
</reference>
<evidence type="ECO:0000256" key="1">
    <source>
        <dbReference type="SAM" id="Coils"/>
    </source>
</evidence>
<organism evidence="2 3">
    <name type="scientific">Mytilus edulis</name>
    <name type="common">Blue mussel</name>
    <dbReference type="NCBI Taxonomy" id="6550"/>
    <lineage>
        <taxon>Eukaryota</taxon>
        <taxon>Metazoa</taxon>
        <taxon>Spiralia</taxon>
        <taxon>Lophotrochozoa</taxon>
        <taxon>Mollusca</taxon>
        <taxon>Bivalvia</taxon>
        <taxon>Autobranchia</taxon>
        <taxon>Pteriomorphia</taxon>
        <taxon>Mytilida</taxon>
        <taxon>Mytiloidea</taxon>
        <taxon>Mytilidae</taxon>
        <taxon>Mytilinae</taxon>
        <taxon>Mytilus</taxon>
    </lineage>
</organism>
<dbReference type="Proteomes" id="UP000683360">
    <property type="component" value="Unassembled WGS sequence"/>
</dbReference>